<feature type="region of interest" description="Disordered" evidence="1">
    <location>
        <begin position="95"/>
        <end position="120"/>
    </location>
</feature>
<protein>
    <submittedName>
        <fullName evidence="2">Uncharacterized protein</fullName>
    </submittedName>
</protein>
<sequence length="242" mass="27267">MGRRAFTNPFKIESESERARNRRRRRQERHQNLARQERLAHPGICVNNSAHDQVLPEDRSCSGLMHNSTIIPWSARQTAPSAPALDLNVREEAGCSPSVRVNEHPPSHPTASNSTNGQALPSLTSQLTETRHDAEQSAAYVSASPTLRLRAPDHPASIYRVEADPQTHPERSCACSSQYASGLIASDVDENRNETPDSFIEALRHQDNELRSDFFDSHETAYDQAFWIFFHSKCKCMSYRIS</sequence>
<evidence type="ECO:0000313" key="2">
    <source>
        <dbReference type="EMBL" id="EMT69797.1"/>
    </source>
</evidence>
<feature type="region of interest" description="Disordered" evidence="1">
    <location>
        <begin position="1"/>
        <end position="36"/>
    </location>
</feature>
<dbReference type="STRING" id="1229665.N1RZY7"/>
<organism evidence="2 3">
    <name type="scientific">Fusarium oxysporum f. sp. cubense (strain race 4)</name>
    <name type="common">Panama disease fungus</name>
    <dbReference type="NCBI Taxonomy" id="2502994"/>
    <lineage>
        <taxon>Eukaryota</taxon>
        <taxon>Fungi</taxon>
        <taxon>Dikarya</taxon>
        <taxon>Ascomycota</taxon>
        <taxon>Pezizomycotina</taxon>
        <taxon>Sordariomycetes</taxon>
        <taxon>Hypocreomycetidae</taxon>
        <taxon>Hypocreales</taxon>
        <taxon>Nectriaceae</taxon>
        <taxon>Fusarium</taxon>
        <taxon>Fusarium oxysporum species complex</taxon>
    </lineage>
</organism>
<accession>N1RZY7</accession>
<dbReference type="HOGENOM" id="CLU_1147219_0_0_1"/>
<feature type="compositionally biased region" description="Polar residues" evidence="1">
    <location>
        <begin position="109"/>
        <end position="120"/>
    </location>
</feature>
<evidence type="ECO:0000313" key="3">
    <source>
        <dbReference type="Proteomes" id="UP000016929"/>
    </source>
</evidence>
<keyword evidence="3" id="KW-1185">Reference proteome</keyword>
<name>N1RZY7_FUSC4</name>
<reference evidence="3" key="2">
    <citation type="journal article" date="2014" name="PLoS ONE">
        <title>Genome and Transcriptome Analysis of the Fungal Pathogen Fusarium oxysporum f. sp. cubense Causing Banana Vascular Wilt Disease.</title>
        <authorList>
            <person name="Guo L."/>
            <person name="Han L."/>
            <person name="Yang L."/>
            <person name="Zeng H."/>
            <person name="Fan D."/>
            <person name="Zhu Y."/>
            <person name="Feng Y."/>
            <person name="Wang G."/>
            <person name="Peng C."/>
            <person name="Jiang X."/>
            <person name="Zhou D."/>
            <person name="Ni P."/>
            <person name="Liang C."/>
            <person name="Liu L."/>
            <person name="Wang J."/>
            <person name="Mao C."/>
            <person name="Fang X."/>
            <person name="Peng M."/>
            <person name="Huang J."/>
        </authorList>
    </citation>
    <scope>NUCLEOTIDE SEQUENCE [LARGE SCALE GENOMIC DNA]</scope>
    <source>
        <strain evidence="3">race 4</strain>
    </source>
</reference>
<dbReference type="OrthoDB" id="5077747at2759"/>
<dbReference type="EMBL" id="KB726342">
    <property type="protein sequence ID" value="EMT69797.1"/>
    <property type="molecule type" value="Genomic_DNA"/>
</dbReference>
<proteinExistence type="predicted"/>
<gene>
    <name evidence="2" type="ORF">FOC4_g10000261</name>
</gene>
<dbReference type="Proteomes" id="UP000016929">
    <property type="component" value="Unassembled WGS sequence"/>
</dbReference>
<evidence type="ECO:0000256" key="1">
    <source>
        <dbReference type="SAM" id="MobiDB-lite"/>
    </source>
</evidence>
<reference evidence="3" key="1">
    <citation type="submission" date="2012-09" db="EMBL/GenBank/DDBJ databases">
        <title>Genome sequencing and comparative transcriptomics of race 1 and race 4 of banana pathogen: Fusarium oxysporum f. sp. cubense.</title>
        <authorList>
            <person name="Fang X."/>
            <person name="Huang J."/>
        </authorList>
    </citation>
    <scope>NUCLEOTIDE SEQUENCE [LARGE SCALE GENOMIC DNA]</scope>
    <source>
        <strain evidence="3">race 4</strain>
    </source>
</reference>
<dbReference type="AlphaFoldDB" id="N1RZY7"/>